<keyword evidence="13" id="KW-1185">Reference proteome</keyword>
<dbReference type="InterPro" id="IPR017850">
    <property type="entry name" value="Alkaline_phosphatase_core_sf"/>
</dbReference>
<feature type="transmembrane region" description="Helical" evidence="10">
    <location>
        <begin position="18"/>
        <end position="39"/>
    </location>
</feature>
<keyword evidence="5 10" id="KW-0472">Membrane</keyword>
<proteinExistence type="predicted"/>
<protein>
    <submittedName>
        <fullName evidence="12">Phosphoglycerol transferase MdoB</fullName>
    </submittedName>
</protein>
<dbReference type="InterPro" id="IPR012160">
    <property type="entry name" value="LtaS-like"/>
</dbReference>
<organism evidence="12 13">
    <name type="scientific">Dyadobacter soli</name>
    <dbReference type="NCBI Taxonomy" id="659014"/>
    <lineage>
        <taxon>Bacteria</taxon>
        <taxon>Pseudomonadati</taxon>
        <taxon>Bacteroidota</taxon>
        <taxon>Cytophagia</taxon>
        <taxon>Cytophagales</taxon>
        <taxon>Spirosomataceae</taxon>
        <taxon>Dyadobacter</taxon>
    </lineage>
</organism>
<feature type="modified residue" description="3-oxoalanine (Ser)" evidence="9">
    <location>
        <position position="332"/>
    </location>
</feature>
<evidence type="ECO:0000259" key="11">
    <source>
        <dbReference type="Pfam" id="PF00884"/>
    </source>
</evidence>
<evidence type="ECO:0000256" key="10">
    <source>
        <dbReference type="SAM" id="Phobius"/>
    </source>
</evidence>
<keyword evidence="4 10" id="KW-1133">Transmembrane helix</keyword>
<keyword evidence="7" id="KW-0479">Metal-binding</keyword>
<evidence type="ECO:0000313" key="13">
    <source>
        <dbReference type="Proteomes" id="UP000198748"/>
    </source>
</evidence>
<keyword evidence="7" id="KW-0464">Manganese</keyword>
<dbReference type="SUPFAM" id="SSF53649">
    <property type="entry name" value="Alkaline phosphatase-like"/>
    <property type="match status" value="1"/>
</dbReference>
<feature type="domain" description="Sulfatase N-terminal" evidence="11">
    <location>
        <begin position="278"/>
        <end position="571"/>
    </location>
</feature>
<dbReference type="OrthoDB" id="9777768at2"/>
<evidence type="ECO:0000256" key="6">
    <source>
        <dbReference type="PIRSR" id="PIRSR005091-1"/>
    </source>
</evidence>
<dbReference type="PANTHER" id="PTHR47371:SF3">
    <property type="entry name" value="PHOSPHOGLYCEROL TRANSFERASE I"/>
    <property type="match status" value="1"/>
</dbReference>
<dbReference type="STRING" id="659014.SAMN04487996_114176"/>
<dbReference type="Gene3D" id="3.40.720.10">
    <property type="entry name" value="Alkaline Phosphatase, subunit A"/>
    <property type="match status" value="1"/>
</dbReference>
<evidence type="ECO:0000256" key="3">
    <source>
        <dbReference type="ARBA" id="ARBA00022692"/>
    </source>
</evidence>
<dbReference type="EMBL" id="FNAN01000014">
    <property type="protein sequence ID" value="SDG02944.1"/>
    <property type="molecule type" value="Genomic_DNA"/>
</dbReference>
<keyword evidence="2" id="KW-1003">Cell membrane</keyword>
<comment type="PTM">
    <text evidence="9">The conversion to 3-oxoalanine (also known as C-formylglycine, FGly), of a serine or cysteine residue in prokaryotes and of a cysteine residue in eukaryotes, is critical for catalytic activity.</text>
</comment>
<gene>
    <name evidence="12" type="ORF">SAMN04487996_114176</name>
</gene>
<feature type="binding site" evidence="8">
    <location>
        <position position="286"/>
    </location>
    <ligand>
        <name>Mn(2+)</name>
        <dbReference type="ChEBI" id="CHEBI:29035"/>
    </ligand>
</feature>
<keyword evidence="12" id="KW-0808">Transferase</keyword>
<dbReference type="PIRSF" id="PIRSF005091">
    <property type="entry name" value="Mmb_sulf_HI1246"/>
    <property type="match status" value="1"/>
</dbReference>
<feature type="binding site" evidence="7">
    <location>
        <position position="447"/>
    </location>
    <ligand>
        <name>substrate</name>
    </ligand>
</feature>
<evidence type="ECO:0000256" key="7">
    <source>
        <dbReference type="PIRSR" id="PIRSR005091-2"/>
    </source>
</evidence>
<evidence type="ECO:0000256" key="5">
    <source>
        <dbReference type="ARBA" id="ARBA00023136"/>
    </source>
</evidence>
<evidence type="ECO:0000313" key="12">
    <source>
        <dbReference type="EMBL" id="SDG02944.1"/>
    </source>
</evidence>
<dbReference type="InterPro" id="IPR050448">
    <property type="entry name" value="OpgB/LTA_synthase_biosynth"/>
</dbReference>
<dbReference type="Pfam" id="PF00884">
    <property type="entry name" value="Sulfatase"/>
    <property type="match status" value="1"/>
</dbReference>
<dbReference type="GO" id="GO:0046872">
    <property type="term" value="F:metal ion binding"/>
    <property type="evidence" value="ECO:0007669"/>
    <property type="project" value="UniProtKB-KW"/>
</dbReference>
<feature type="active site" evidence="6">
    <location>
        <position position="332"/>
    </location>
</feature>
<dbReference type="GO" id="GO:0005886">
    <property type="term" value="C:plasma membrane"/>
    <property type="evidence" value="ECO:0007669"/>
    <property type="project" value="UniProtKB-SubCell"/>
</dbReference>
<reference evidence="13" key="1">
    <citation type="submission" date="2016-10" db="EMBL/GenBank/DDBJ databases">
        <authorList>
            <person name="Varghese N."/>
            <person name="Submissions S."/>
        </authorList>
    </citation>
    <scope>NUCLEOTIDE SEQUENCE [LARGE SCALE GENOMIC DNA]</scope>
    <source>
        <strain evidence="13">DSM 25329</strain>
    </source>
</reference>
<keyword evidence="3 10" id="KW-0812">Transmembrane</keyword>
<evidence type="ECO:0000256" key="9">
    <source>
        <dbReference type="PIRSR" id="PIRSR600917-52"/>
    </source>
</evidence>
<dbReference type="GO" id="GO:0016740">
    <property type="term" value="F:transferase activity"/>
    <property type="evidence" value="ECO:0007669"/>
    <property type="project" value="UniProtKB-KW"/>
</dbReference>
<feature type="transmembrane region" description="Helical" evidence="10">
    <location>
        <begin position="96"/>
        <end position="116"/>
    </location>
</feature>
<evidence type="ECO:0000256" key="2">
    <source>
        <dbReference type="ARBA" id="ARBA00022475"/>
    </source>
</evidence>
<dbReference type="InterPro" id="IPR000917">
    <property type="entry name" value="Sulfatase_N"/>
</dbReference>
<dbReference type="PANTHER" id="PTHR47371">
    <property type="entry name" value="LIPOTEICHOIC ACID SYNTHASE"/>
    <property type="match status" value="1"/>
</dbReference>
<evidence type="ECO:0000256" key="8">
    <source>
        <dbReference type="PIRSR" id="PIRSR005091-3"/>
    </source>
</evidence>
<sequence length="666" mass="76751">MRSYSVASGFGWRIHQVLLIRLLGIMILYTVCRILFYFFNQSFFPEVSLALAPRLFLGGLRFDLVAVLYTNILHVFLTLIPVTFKYRPAFQKFLNYLFIITNSIALLANCADFIYYRFTIKRSTWSVLQEFSHENNMHKLFGGFIVNYWYVVLVWVMLVALVVYITRRWKVDTRPARPAWQIFLVHSVLMTVAVFLFIGGVKGGFRHSTRPITLSNAGEYVDKPKEMFIVLNTPFCIFKTLKRSDYQRASFFKSEQEMNAVYSPIHYPDPNAPAFQPKNVVILIWESFGKEMVGTYNKDLENGAYKGYTPFIDSLMQHSKVHWYSFANGAKSIEAIPSVLTSIPGIMEPFILTRYTDNKLPSLPEMLQAKGYHTSFFHGAPNGSMGFKAFTNLIGIKDYYGKTEYNNDADYDGIWGIWDEEFLQFWGKKLNTFQEPFMSTLFTVSSHDPYKVPARYQGKFPKGPLPIYECMGYTDHALRRFFDSVKDKPWFKNTLFVITADHSATFAHYPKYQTSVGNFSVPILFYEPGIESPGDASQRDGAPIEPAMTGTDSTRLVQQIDIMPSVLGYLHYDKPYFGFGKNVFGNPPLNFAVNYDGVYQWFNGPYVLQFDGRKTVGLYKYQEDKLLKNNLMGRIPEVQGPMELQVKAFIQQYSNRMLDDKLTVTP</sequence>
<feature type="binding site" evidence="8">
    <location>
        <position position="502"/>
    </location>
    <ligand>
        <name>Mn(2+)</name>
        <dbReference type="ChEBI" id="CHEBI:29035"/>
    </ligand>
</feature>
<accession>A0A1G7QWX7</accession>
<dbReference type="Proteomes" id="UP000198748">
    <property type="component" value="Unassembled WGS sequence"/>
</dbReference>
<feature type="transmembrane region" description="Helical" evidence="10">
    <location>
        <begin position="148"/>
        <end position="166"/>
    </location>
</feature>
<feature type="transmembrane region" description="Helical" evidence="10">
    <location>
        <begin position="59"/>
        <end position="84"/>
    </location>
</feature>
<evidence type="ECO:0000256" key="4">
    <source>
        <dbReference type="ARBA" id="ARBA00022989"/>
    </source>
</evidence>
<dbReference type="AlphaFoldDB" id="A0A1G7QWX7"/>
<feature type="transmembrane region" description="Helical" evidence="10">
    <location>
        <begin position="178"/>
        <end position="201"/>
    </location>
</feature>
<feature type="binding site" evidence="8">
    <location>
        <position position="501"/>
    </location>
    <ligand>
        <name>Mn(2+)</name>
        <dbReference type="ChEBI" id="CHEBI:29035"/>
    </ligand>
</feature>
<comment type="subcellular location">
    <subcellularLocation>
        <location evidence="1">Cell membrane</location>
        <topology evidence="1">Multi-pass membrane protein</topology>
    </subcellularLocation>
</comment>
<dbReference type="RefSeq" id="WP_090155038.1">
    <property type="nucleotide sequence ID" value="NZ_FNAN01000014.1"/>
</dbReference>
<name>A0A1G7QWX7_9BACT</name>
<evidence type="ECO:0000256" key="1">
    <source>
        <dbReference type="ARBA" id="ARBA00004651"/>
    </source>
</evidence>
<dbReference type="CDD" id="cd16015">
    <property type="entry name" value="LTA_synthase"/>
    <property type="match status" value="1"/>
</dbReference>